<dbReference type="Proteomes" id="UP000284842">
    <property type="component" value="Unassembled WGS sequence"/>
</dbReference>
<keyword evidence="2" id="KW-0812">Transmembrane</keyword>
<gene>
    <name evidence="3" type="ORF">CVT24_005079</name>
</gene>
<feature type="compositionally biased region" description="Low complexity" evidence="1">
    <location>
        <begin position="329"/>
        <end position="363"/>
    </location>
</feature>
<evidence type="ECO:0000313" key="3">
    <source>
        <dbReference type="EMBL" id="PPR00181.1"/>
    </source>
</evidence>
<accession>A0A409YB06</accession>
<feature type="region of interest" description="Disordered" evidence="1">
    <location>
        <begin position="260"/>
        <end position="363"/>
    </location>
</feature>
<evidence type="ECO:0000313" key="4">
    <source>
        <dbReference type="Proteomes" id="UP000284842"/>
    </source>
</evidence>
<reference evidence="3 4" key="1">
    <citation type="journal article" date="2018" name="Evol. Lett.">
        <title>Horizontal gene cluster transfer increased hallucinogenic mushroom diversity.</title>
        <authorList>
            <person name="Reynolds H.T."/>
            <person name="Vijayakumar V."/>
            <person name="Gluck-Thaler E."/>
            <person name="Korotkin H.B."/>
            <person name="Matheny P.B."/>
            <person name="Slot J.C."/>
        </authorList>
    </citation>
    <scope>NUCLEOTIDE SEQUENCE [LARGE SCALE GENOMIC DNA]</scope>
    <source>
        <strain evidence="3 4">2629</strain>
    </source>
</reference>
<feature type="compositionally biased region" description="Low complexity" evidence="1">
    <location>
        <begin position="377"/>
        <end position="418"/>
    </location>
</feature>
<evidence type="ECO:0000256" key="1">
    <source>
        <dbReference type="SAM" id="MobiDB-lite"/>
    </source>
</evidence>
<dbReference type="OrthoDB" id="3039272at2759"/>
<feature type="compositionally biased region" description="Low complexity" evidence="1">
    <location>
        <begin position="454"/>
        <end position="504"/>
    </location>
</feature>
<feature type="compositionally biased region" description="Low complexity" evidence="1">
    <location>
        <begin position="715"/>
        <end position="732"/>
    </location>
</feature>
<feature type="region of interest" description="Disordered" evidence="1">
    <location>
        <begin position="967"/>
        <end position="987"/>
    </location>
</feature>
<protein>
    <recommendedName>
        <fullName evidence="5">REJ domain-containing protein</fullName>
    </recommendedName>
</protein>
<dbReference type="AlphaFoldDB" id="A0A409YB06"/>
<dbReference type="EMBL" id="NHTK01001327">
    <property type="protein sequence ID" value="PPR00181.1"/>
    <property type="molecule type" value="Genomic_DNA"/>
</dbReference>
<dbReference type="InParanoid" id="A0A409YB06"/>
<sequence length="987" mass="105043">MFTAHYNHPVKGPLSNGHRQRYPALCFVRSRRLGFARVEDNEIQLKVALACFPFLGTPIVEDRQGHSGPLQHIHKSICVITQPFPSSTLQFRSESKSHCNVSKTLLDCSSFSSPLHFWLWCSLMDTLILAIKSFAAGLFPNVNVFVYLYFSSSNPKISLLRRDSESVLHLLSILRFSDCVQDIALSACLSPFAIHADQAHIKPHDVSLDSERAVWLDKAGNGTPVCAATGSSSTDTLASAIFPADGRVLSMMSDGTKFAGYHPPPSSAGPSTSYTLSSRQLKGRQEESTSFDPSGSITSETVTPSRTPDATPPVSSDAASVSFSIPPLSVSDSPTPSITIPPVISTASSTQTPDFSETQSSSSWSSATSFFTSQVSTSMSSATPSPSSSVDSASSSLPPSSSTLLPSTPLTSVDLPPSTVAPTSLPTSLPTSRVPRPTITSTRSSFVPQPPPSSTSSLQRSTPVLIPVPSSSRISSSSRRSSFVTPVPSTSSSISPTSSSSSHSTRFTTTVIRTVFTNGKTTTVTTVIETNTLSTDIARPSSGIARNTGAIIGIAISAAVALIVTVCLMFFACKRFKSRRSHHGSTDNILGLARETSWRPPIDGDDESYMGGYGATMAGAGQAGPLSRSNSNEDPFMGDRFSGEGGNGSAESANAGMARPLGPVFGGQHLYVPGMAETSEERRSSPENGSSETQMTSAWHPGLANMLPADDEGRLNNTTGSNYSTTSLTLGGDMSSQSHGGSRSQNGLLKAYSTSRKRGSVPGPRAMPEDKYRRHSSTPPTAFLGTRQERSPPERSPDSNDKGSIRSFIGKLRNSRHMSLQSMMTIRGNGNKATSQESITTRAMTNLYSPSLLNPPIPLPQPSPALLHFPRGVTGNSYTTPSEAMSYAYMYPNMSSVAWPPVTLPPAPSPVPTDNSSMVEGLLHPRLQMSAGLPHQASVTSLRDHEDYTRPINGLVNNHIRSTTTFDTHDTMSEYDDSSSPRIGTAS</sequence>
<feature type="compositionally biased region" description="Polar residues" evidence="1">
    <location>
        <begin position="734"/>
        <end position="747"/>
    </location>
</feature>
<keyword evidence="2" id="KW-0472">Membrane</keyword>
<feature type="region of interest" description="Disordered" evidence="1">
    <location>
        <begin position="676"/>
        <end position="806"/>
    </location>
</feature>
<evidence type="ECO:0008006" key="5">
    <source>
        <dbReference type="Google" id="ProtNLM"/>
    </source>
</evidence>
<dbReference type="STRING" id="181874.A0A409YB06"/>
<feature type="compositionally biased region" description="Polar residues" evidence="1">
    <location>
        <begin position="978"/>
        <end position="987"/>
    </location>
</feature>
<proteinExistence type="predicted"/>
<evidence type="ECO:0000256" key="2">
    <source>
        <dbReference type="SAM" id="Phobius"/>
    </source>
</evidence>
<feature type="transmembrane region" description="Helical" evidence="2">
    <location>
        <begin position="550"/>
        <end position="573"/>
    </location>
</feature>
<keyword evidence="4" id="KW-1185">Reference proteome</keyword>
<feature type="compositionally biased region" description="Polar residues" evidence="1">
    <location>
        <begin position="420"/>
        <end position="431"/>
    </location>
</feature>
<feature type="compositionally biased region" description="Polar residues" evidence="1">
    <location>
        <begin position="268"/>
        <end position="280"/>
    </location>
</feature>
<feature type="compositionally biased region" description="Basic and acidic residues" evidence="1">
    <location>
        <begin position="787"/>
        <end position="804"/>
    </location>
</feature>
<feature type="compositionally biased region" description="Polar residues" evidence="1">
    <location>
        <begin position="288"/>
        <end position="323"/>
    </location>
</feature>
<feature type="region of interest" description="Disordered" evidence="1">
    <location>
        <begin position="620"/>
        <end position="657"/>
    </location>
</feature>
<feature type="compositionally biased region" description="Polar residues" evidence="1">
    <location>
        <begin position="686"/>
        <end position="697"/>
    </location>
</feature>
<name>A0A409YB06_9AGAR</name>
<keyword evidence="2" id="KW-1133">Transmembrane helix</keyword>
<comment type="caution">
    <text evidence="3">The sequence shown here is derived from an EMBL/GenBank/DDBJ whole genome shotgun (WGS) entry which is preliminary data.</text>
</comment>
<feature type="region of interest" description="Disordered" evidence="1">
    <location>
        <begin position="377"/>
        <end position="504"/>
    </location>
</feature>
<organism evidence="3 4">
    <name type="scientific">Panaeolus cyanescens</name>
    <dbReference type="NCBI Taxonomy" id="181874"/>
    <lineage>
        <taxon>Eukaryota</taxon>
        <taxon>Fungi</taxon>
        <taxon>Dikarya</taxon>
        <taxon>Basidiomycota</taxon>
        <taxon>Agaricomycotina</taxon>
        <taxon>Agaricomycetes</taxon>
        <taxon>Agaricomycetidae</taxon>
        <taxon>Agaricales</taxon>
        <taxon>Agaricineae</taxon>
        <taxon>Galeropsidaceae</taxon>
        <taxon>Panaeolus</taxon>
    </lineage>
</organism>